<comment type="caution">
    <text evidence="3">The sequence shown here is derived from an EMBL/GenBank/DDBJ whole genome shotgun (WGS) entry which is preliminary data.</text>
</comment>
<accession>A0ABD5QJ71</accession>
<proteinExistence type="predicted"/>
<evidence type="ECO:0000313" key="4">
    <source>
        <dbReference type="Proteomes" id="UP001595925"/>
    </source>
</evidence>
<feature type="region of interest" description="Disordered" evidence="1">
    <location>
        <begin position="1"/>
        <end position="21"/>
    </location>
</feature>
<dbReference type="Proteomes" id="UP001595925">
    <property type="component" value="Unassembled WGS sequence"/>
</dbReference>
<dbReference type="EMBL" id="JBHSJG010000054">
    <property type="protein sequence ID" value="MFC4989748.1"/>
    <property type="molecule type" value="Genomic_DNA"/>
</dbReference>
<gene>
    <name evidence="3" type="ORF">ACFPFO_18695</name>
</gene>
<organism evidence="3 4">
    <name type="scientific">Saliphagus infecundisoli</name>
    <dbReference type="NCBI Taxonomy" id="1849069"/>
    <lineage>
        <taxon>Archaea</taxon>
        <taxon>Methanobacteriati</taxon>
        <taxon>Methanobacteriota</taxon>
        <taxon>Stenosarchaea group</taxon>
        <taxon>Halobacteria</taxon>
        <taxon>Halobacteriales</taxon>
        <taxon>Natrialbaceae</taxon>
        <taxon>Saliphagus</taxon>
    </lineage>
</organism>
<sequence length="96" mass="10186">MSDSRDDPTETTTESREQAAEESAWMVQNSIRIGVFSILLVVVFTLGLMQATGLVDVLAPIADSETGQWIAFGVLAAAAAALGVWAWGSSRENRGS</sequence>
<feature type="transmembrane region" description="Helical" evidence="2">
    <location>
        <begin position="69"/>
        <end position="88"/>
    </location>
</feature>
<feature type="compositionally biased region" description="Basic and acidic residues" evidence="1">
    <location>
        <begin position="1"/>
        <end position="19"/>
    </location>
</feature>
<evidence type="ECO:0000313" key="3">
    <source>
        <dbReference type="EMBL" id="MFC4989748.1"/>
    </source>
</evidence>
<dbReference type="AlphaFoldDB" id="A0ABD5QJ71"/>
<keyword evidence="4" id="KW-1185">Reference proteome</keyword>
<dbReference type="RefSeq" id="WP_114576561.1">
    <property type="nucleotide sequence ID" value="NZ_JAIVEF010000004.1"/>
</dbReference>
<reference evidence="3 4" key="1">
    <citation type="journal article" date="2019" name="Int. J. Syst. Evol. Microbiol.">
        <title>The Global Catalogue of Microorganisms (GCM) 10K type strain sequencing project: providing services to taxonomists for standard genome sequencing and annotation.</title>
        <authorList>
            <consortium name="The Broad Institute Genomics Platform"/>
            <consortium name="The Broad Institute Genome Sequencing Center for Infectious Disease"/>
            <person name="Wu L."/>
            <person name="Ma J."/>
        </authorList>
    </citation>
    <scope>NUCLEOTIDE SEQUENCE [LARGE SCALE GENOMIC DNA]</scope>
    <source>
        <strain evidence="3 4">CGMCC 1.15824</strain>
    </source>
</reference>
<keyword evidence="2" id="KW-1133">Transmembrane helix</keyword>
<evidence type="ECO:0000256" key="2">
    <source>
        <dbReference type="SAM" id="Phobius"/>
    </source>
</evidence>
<keyword evidence="2" id="KW-0812">Transmembrane</keyword>
<keyword evidence="2" id="KW-0472">Membrane</keyword>
<protein>
    <submittedName>
        <fullName evidence="3">Uncharacterized protein</fullName>
    </submittedName>
</protein>
<name>A0ABD5QJ71_9EURY</name>
<feature type="transmembrane region" description="Helical" evidence="2">
    <location>
        <begin position="31"/>
        <end position="49"/>
    </location>
</feature>
<evidence type="ECO:0000256" key="1">
    <source>
        <dbReference type="SAM" id="MobiDB-lite"/>
    </source>
</evidence>